<dbReference type="AlphaFoldDB" id="C8VXT5"/>
<evidence type="ECO:0000256" key="1">
    <source>
        <dbReference type="SAM" id="Phobius"/>
    </source>
</evidence>
<sequence length="600" mass="67031">MNSLYEAIIKMMQGFSKAILRFPLTVFCLICATILTCYMISLHKSPDLTIQKLMFAFLFGSFLGVTAQFACERFWHLAITRLVVYALSVLLILGYYLIISPVPAIDYGVRTRTSVAIFSLFCVFIWLPSFQGKFDFNSVALIHFKSAFTSILYAGVLASGLAAIIGAINILLFKVNSDWYGYMMAIVWILFATIYYLSLLPHFDSESETDHAYAGEASHYPRFLEILVSYIAVSLVAAYTLVLFAYFIKIGFTMKWPSGQLGPMILAYSAAGLVIYVLASRLKNRLAVLYQLIFPKVLIPVVIMQLISVYIRLNAYGVTESRYYVALFGIFSIVVGIVLSFRPVVKNSIIALFGAGFAILSVIPPVDAFTVSRVSQINRLENMLQAASVLVDGKISPKIDADITLRLETTSILNYLERRSYLKAVAWLPEDFEINKSMKRTFGYEPAYEHMSGTIDNFFADLNMQKPLNIDGYDVMLQAGAYRGMDLKENTDYDFEVRGFQYRLMLERLSPQEVRVSVHNLSGTELVSTGLYDFAASLTGVSKRPKEALGAEELTLDAEGNGCKLRIIFQNINITYGTGADAGADYNMFILIATPSLAKN</sequence>
<accession>C8VXT5</accession>
<dbReference type="OrthoDB" id="9809196at2"/>
<feature type="transmembrane region" description="Helical" evidence="1">
    <location>
        <begin position="179"/>
        <end position="197"/>
    </location>
</feature>
<evidence type="ECO:0008006" key="4">
    <source>
        <dbReference type="Google" id="ProtNLM"/>
    </source>
</evidence>
<keyword evidence="1" id="KW-0812">Transmembrane</keyword>
<gene>
    <name evidence="2" type="ordered locus">Dtox_1898</name>
</gene>
<dbReference type="KEGG" id="dae:Dtox_1898"/>
<evidence type="ECO:0000313" key="2">
    <source>
        <dbReference type="EMBL" id="ACV62741.1"/>
    </source>
</evidence>
<feature type="transmembrane region" description="Helical" evidence="1">
    <location>
        <begin position="227"/>
        <end position="248"/>
    </location>
</feature>
<dbReference type="Pfam" id="PF13687">
    <property type="entry name" value="DUF4153"/>
    <property type="match status" value="1"/>
</dbReference>
<proteinExistence type="predicted"/>
<feature type="transmembrane region" description="Helical" evidence="1">
    <location>
        <begin position="82"/>
        <end position="99"/>
    </location>
</feature>
<protein>
    <recommendedName>
        <fullName evidence="4">DUF4153 domain-containing protein</fullName>
    </recommendedName>
</protein>
<dbReference type="EMBL" id="CP001720">
    <property type="protein sequence ID" value="ACV62741.1"/>
    <property type="molecule type" value="Genomic_DNA"/>
</dbReference>
<dbReference type="HOGENOM" id="CLU_030795_1_0_9"/>
<dbReference type="STRING" id="485916.Dtox_1898"/>
<feature type="transmembrane region" description="Helical" evidence="1">
    <location>
        <begin position="20"/>
        <end position="41"/>
    </location>
</feature>
<feature type="transmembrane region" description="Helical" evidence="1">
    <location>
        <begin position="323"/>
        <end position="341"/>
    </location>
</feature>
<feature type="transmembrane region" description="Helical" evidence="1">
    <location>
        <begin position="260"/>
        <end position="279"/>
    </location>
</feature>
<feature type="transmembrane region" description="Helical" evidence="1">
    <location>
        <begin position="286"/>
        <end position="311"/>
    </location>
</feature>
<feature type="transmembrane region" description="Helical" evidence="1">
    <location>
        <begin position="53"/>
        <end position="70"/>
    </location>
</feature>
<keyword evidence="1" id="KW-0472">Membrane</keyword>
<name>C8VXT5_DESAS</name>
<feature type="transmembrane region" description="Helical" evidence="1">
    <location>
        <begin position="111"/>
        <end position="130"/>
    </location>
</feature>
<dbReference type="eggNOG" id="COG1835">
    <property type="taxonomic scope" value="Bacteria"/>
</dbReference>
<reference evidence="2 3" key="1">
    <citation type="journal article" date="2009" name="Stand. Genomic Sci.">
        <title>Complete genome sequence of Desulfotomaculum acetoxidans type strain (5575).</title>
        <authorList>
            <person name="Spring S."/>
            <person name="Lapidus A."/>
            <person name="Schroder M."/>
            <person name="Gleim D."/>
            <person name="Sims D."/>
            <person name="Meincke L."/>
            <person name="Glavina Del Rio T."/>
            <person name="Tice H."/>
            <person name="Copeland A."/>
            <person name="Cheng J.F."/>
            <person name="Lucas S."/>
            <person name="Chen F."/>
            <person name="Nolan M."/>
            <person name="Bruce D."/>
            <person name="Goodwin L."/>
            <person name="Pitluck S."/>
            <person name="Ivanova N."/>
            <person name="Mavromatis K."/>
            <person name="Mikhailova N."/>
            <person name="Pati A."/>
            <person name="Chen A."/>
            <person name="Palaniappan K."/>
            <person name="Land M."/>
            <person name="Hauser L."/>
            <person name="Chang Y.J."/>
            <person name="Jeffries C.D."/>
            <person name="Chain P."/>
            <person name="Saunders E."/>
            <person name="Brettin T."/>
            <person name="Detter J.C."/>
            <person name="Goker M."/>
            <person name="Bristow J."/>
            <person name="Eisen J.A."/>
            <person name="Markowitz V."/>
            <person name="Hugenholtz P."/>
            <person name="Kyrpides N.C."/>
            <person name="Klenk H.P."/>
            <person name="Han C."/>
        </authorList>
    </citation>
    <scope>NUCLEOTIDE SEQUENCE [LARGE SCALE GENOMIC DNA]</scope>
    <source>
        <strain evidence="3">ATCC 49208 / DSM 771 / VKM B-1644</strain>
    </source>
</reference>
<feature type="transmembrane region" description="Helical" evidence="1">
    <location>
        <begin position="151"/>
        <end position="173"/>
    </location>
</feature>
<keyword evidence="3" id="KW-1185">Reference proteome</keyword>
<feature type="transmembrane region" description="Helical" evidence="1">
    <location>
        <begin position="348"/>
        <end position="366"/>
    </location>
</feature>
<dbReference type="RefSeq" id="WP_015757447.1">
    <property type="nucleotide sequence ID" value="NC_013216.1"/>
</dbReference>
<keyword evidence="1" id="KW-1133">Transmembrane helix</keyword>
<dbReference type="InterPro" id="IPR025291">
    <property type="entry name" value="DUF4153"/>
</dbReference>
<dbReference type="Proteomes" id="UP000002217">
    <property type="component" value="Chromosome"/>
</dbReference>
<organism evidence="2 3">
    <name type="scientific">Desulfofarcimen acetoxidans (strain ATCC 49208 / DSM 771 / KCTC 5769 / VKM B-1644 / 5575)</name>
    <name type="common">Desulfotomaculum acetoxidans</name>
    <dbReference type="NCBI Taxonomy" id="485916"/>
    <lineage>
        <taxon>Bacteria</taxon>
        <taxon>Bacillati</taxon>
        <taxon>Bacillota</taxon>
        <taxon>Clostridia</taxon>
        <taxon>Eubacteriales</taxon>
        <taxon>Peptococcaceae</taxon>
        <taxon>Desulfofarcimen</taxon>
    </lineage>
</organism>
<evidence type="ECO:0000313" key="3">
    <source>
        <dbReference type="Proteomes" id="UP000002217"/>
    </source>
</evidence>